<feature type="compositionally biased region" description="Low complexity" evidence="1">
    <location>
        <begin position="588"/>
        <end position="598"/>
    </location>
</feature>
<dbReference type="InterPro" id="IPR014002">
    <property type="entry name" value="Agenet_dom_plant"/>
</dbReference>
<feature type="region of interest" description="Disordered" evidence="1">
    <location>
        <begin position="572"/>
        <end position="642"/>
    </location>
</feature>
<feature type="region of interest" description="Disordered" evidence="1">
    <location>
        <begin position="195"/>
        <end position="236"/>
    </location>
</feature>
<proteinExistence type="predicted"/>
<dbReference type="Gene3D" id="1.10.238.10">
    <property type="entry name" value="EF-hand"/>
    <property type="match status" value="1"/>
</dbReference>
<comment type="caution">
    <text evidence="4">The sequence shown here is derived from an EMBL/GenBank/DDBJ whole genome shotgun (WGS) entry which is preliminary data.</text>
</comment>
<dbReference type="SUPFAM" id="SSF51045">
    <property type="entry name" value="WW domain"/>
    <property type="match status" value="1"/>
</dbReference>
<gene>
    <name evidence="4" type="ORF">PCOR1329_LOCUS84123</name>
</gene>
<evidence type="ECO:0008006" key="6">
    <source>
        <dbReference type="Google" id="ProtNLM"/>
    </source>
</evidence>
<feature type="region of interest" description="Disordered" evidence="1">
    <location>
        <begin position="1"/>
        <end position="37"/>
    </location>
</feature>
<dbReference type="Gene3D" id="2.20.70.10">
    <property type="match status" value="1"/>
</dbReference>
<dbReference type="Proteomes" id="UP001189429">
    <property type="component" value="Unassembled WGS sequence"/>
</dbReference>
<evidence type="ECO:0000259" key="2">
    <source>
        <dbReference type="PROSITE" id="PS50020"/>
    </source>
</evidence>
<name>A0ABN9YDK0_9DINO</name>
<sequence>KQRSPPPGRGRDGAPSALPRGAPRGARPLGAAAPGPAAMADAWPNWAKVEELVSKQQFASGASEFNAIKKKVSKASPDEIASVSLQAPTVWAFLLGFAAAKKMYKNQIIQVINKLTQVPEWVAAWEASPELHEKIKELHEDLQAALGAQHDALKSSITPQAMQSVVRAEDTPAEVSKAAERERIVDEIKDSVLATSAASPGTAPEDAPFSHAAGAPAADGAPAEEAEEAEEKPQVPPELAALQDGIDAALVPGGGACELGRLRIGVIQCAGREEFFQRESGHAHEVFAFLLGCARDRPAEVHHVAEAMNQLAGSPSWCAVLEASPVLREALQELPVEAQAALGLQHEKVMALISDKAREKATGGDVSEEVKSVAVSMERIRSIRPAEKLPDPEPEPPKPAEEWKEARTPEGHSYYFNVRTKESTWVRPAALGGPHEYKVGEEVEVWSNSQRVWGPGKVESVEGGTITASFTMPGGSVAKKELPASHKDLRPVGTSGLSDEEKVAYKELFDAVEGGADAKGAKAVAALLRKSGLTDKQLAQLWTVGNPQNRSELNLREFSLCCRLVAHCQPDGRGAGRRARGGPGGAGPAREAAVGVRGQAPPRAAPLRVLRSPPGGAGAPARAGEKERRRRQCGLRQAWSVV</sequence>
<protein>
    <recommendedName>
        <fullName evidence="6">WW domain-containing protein</fullName>
    </recommendedName>
</protein>
<feature type="compositionally biased region" description="Low complexity" evidence="1">
    <location>
        <begin position="13"/>
        <end position="37"/>
    </location>
</feature>
<organism evidence="4 5">
    <name type="scientific">Prorocentrum cordatum</name>
    <dbReference type="NCBI Taxonomy" id="2364126"/>
    <lineage>
        <taxon>Eukaryota</taxon>
        <taxon>Sar</taxon>
        <taxon>Alveolata</taxon>
        <taxon>Dinophyceae</taxon>
        <taxon>Prorocentrales</taxon>
        <taxon>Prorocentraceae</taxon>
        <taxon>Prorocentrum</taxon>
    </lineage>
</organism>
<dbReference type="PROSITE" id="PS01159">
    <property type="entry name" value="WW_DOMAIN_1"/>
    <property type="match status" value="1"/>
</dbReference>
<dbReference type="SMART" id="SM00027">
    <property type="entry name" value="EH"/>
    <property type="match status" value="1"/>
</dbReference>
<dbReference type="SMART" id="SM00743">
    <property type="entry name" value="Agenet"/>
    <property type="match status" value="1"/>
</dbReference>
<evidence type="ECO:0000259" key="3">
    <source>
        <dbReference type="PROSITE" id="PS50031"/>
    </source>
</evidence>
<dbReference type="SMART" id="SM00456">
    <property type="entry name" value="WW"/>
    <property type="match status" value="1"/>
</dbReference>
<dbReference type="CDD" id="cd00201">
    <property type="entry name" value="WW"/>
    <property type="match status" value="1"/>
</dbReference>
<dbReference type="SUPFAM" id="SSF47473">
    <property type="entry name" value="EF-hand"/>
    <property type="match status" value="1"/>
</dbReference>
<dbReference type="Pfam" id="PF00397">
    <property type="entry name" value="WW"/>
    <property type="match status" value="1"/>
</dbReference>
<reference evidence="4" key="1">
    <citation type="submission" date="2023-10" db="EMBL/GenBank/DDBJ databases">
        <authorList>
            <person name="Chen Y."/>
            <person name="Shah S."/>
            <person name="Dougan E. K."/>
            <person name="Thang M."/>
            <person name="Chan C."/>
        </authorList>
    </citation>
    <scope>NUCLEOTIDE SEQUENCE [LARGE SCALE GENOMIC DNA]</scope>
</reference>
<dbReference type="InterPro" id="IPR036020">
    <property type="entry name" value="WW_dom_sf"/>
</dbReference>
<dbReference type="InterPro" id="IPR001202">
    <property type="entry name" value="WW_dom"/>
</dbReference>
<evidence type="ECO:0000313" key="5">
    <source>
        <dbReference type="Proteomes" id="UP001189429"/>
    </source>
</evidence>
<accession>A0ABN9YDK0</accession>
<feature type="domain" description="WW" evidence="2">
    <location>
        <begin position="403"/>
        <end position="430"/>
    </location>
</feature>
<feature type="compositionally biased region" description="Low complexity" evidence="1">
    <location>
        <begin position="212"/>
        <end position="221"/>
    </location>
</feature>
<evidence type="ECO:0000313" key="4">
    <source>
        <dbReference type="EMBL" id="CAK0909801.1"/>
    </source>
</evidence>
<dbReference type="InterPro" id="IPR011992">
    <property type="entry name" value="EF-hand-dom_pair"/>
</dbReference>
<keyword evidence="5" id="KW-1185">Reference proteome</keyword>
<dbReference type="PROSITE" id="PS50020">
    <property type="entry name" value="WW_DOMAIN_2"/>
    <property type="match status" value="1"/>
</dbReference>
<feature type="domain" description="EH" evidence="3">
    <location>
        <begin position="501"/>
        <end position="566"/>
    </location>
</feature>
<dbReference type="EMBL" id="CAUYUJ010022263">
    <property type="protein sequence ID" value="CAK0909801.1"/>
    <property type="molecule type" value="Genomic_DNA"/>
</dbReference>
<dbReference type="Pfam" id="PF12763">
    <property type="entry name" value="EH"/>
    <property type="match status" value="1"/>
</dbReference>
<feature type="region of interest" description="Disordered" evidence="1">
    <location>
        <begin position="383"/>
        <end position="406"/>
    </location>
</feature>
<feature type="non-terminal residue" evidence="4">
    <location>
        <position position="1"/>
    </location>
</feature>
<dbReference type="InterPro" id="IPR000261">
    <property type="entry name" value="EH_dom"/>
</dbReference>
<dbReference type="PROSITE" id="PS50031">
    <property type="entry name" value="EH"/>
    <property type="match status" value="1"/>
</dbReference>
<evidence type="ECO:0000256" key="1">
    <source>
        <dbReference type="SAM" id="MobiDB-lite"/>
    </source>
</evidence>